<organism evidence="9 10">
    <name type="scientific">candidate division MSBL1 archaeon SCGC-AAA259M10</name>
    <dbReference type="NCBI Taxonomy" id="1698270"/>
    <lineage>
        <taxon>Archaea</taxon>
        <taxon>Methanobacteriati</taxon>
        <taxon>Methanobacteriota</taxon>
        <taxon>candidate division MSBL1</taxon>
    </lineage>
</organism>
<evidence type="ECO:0000256" key="1">
    <source>
        <dbReference type="ARBA" id="ARBA00004141"/>
    </source>
</evidence>
<feature type="transmembrane region" description="Helical" evidence="7">
    <location>
        <begin position="23"/>
        <end position="43"/>
    </location>
</feature>
<evidence type="ECO:0000256" key="3">
    <source>
        <dbReference type="ARBA" id="ARBA00022475"/>
    </source>
</evidence>
<evidence type="ECO:0000313" key="10">
    <source>
        <dbReference type="Proteomes" id="UP000070341"/>
    </source>
</evidence>
<proteinExistence type="inferred from homology"/>
<protein>
    <submittedName>
        <fullName evidence="9">Glycine/betaine ABC transporter</fullName>
    </submittedName>
</protein>
<evidence type="ECO:0000313" key="9">
    <source>
        <dbReference type="EMBL" id="KXA99103.1"/>
    </source>
</evidence>
<accession>A0A133UY43</accession>
<keyword evidence="4 7" id="KW-0812">Transmembrane</keyword>
<dbReference type="GO" id="GO:0031460">
    <property type="term" value="P:glycine betaine transport"/>
    <property type="evidence" value="ECO:0007669"/>
    <property type="project" value="TreeGrafter"/>
</dbReference>
<evidence type="ECO:0000256" key="7">
    <source>
        <dbReference type="RuleBase" id="RU363032"/>
    </source>
</evidence>
<comment type="caution">
    <text evidence="9">The sequence shown here is derived from an EMBL/GenBank/DDBJ whole genome shotgun (WGS) entry which is preliminary data.</text>
</comment>
<dbReference type="GO" id="GO:0015226">
    <property type="term" value="F:carnitine transmembrane transporter activity"/>
    <property type="evidence" value="ECO:0007669"/>
    <property type="project" value="TreeGrafter"/>
</dbReference>
<gene>
    <name evidence="9" type="ORF">AKJ40_03970</name>
</gene>
<dbReference type="GO" id="GO:0015871">
    <property type="term" value="P:choline transport"/>
    <property type="evidence" value="ECO:0007669"/>
    <property type="project" value="TreeGrafter"/>
</dbReference>
<dbReference type="InterPro" id="IPR000515">
    <property type="entry name" value="MetI-like"/>
</dbReference>
<sequence>KSFGASKLQTLKDVQLPLASPTIFASFVESAMIIFMMVVYASLIGAPGLGVEILRSLGRLRIGVGIEAGIAIALIALLLDSLLGGFHETIRG</sequence>
<dbReference type="PANTHER" id="PTHR47737:SF1">
    <property type="entry name" value="GLYCINE BETAINE_PROLINE BETAINE TRANSPORT SYSTEM PERMEASE PROTEIN PROW"/>
    <property type="match status" value="1"/>
</dbReference>
<dbReference type="Gene3D" id="1.10.3720.10">
    <property type="entry name" value="MetI-like"/>
    <property type="match status" value="1"/>
</dbReference>
<evidence type="ECO:0000256" key="6">
    <source>
        <dbReference type="ARBA" id="ARBA00023136"/>
    </source>
</evidence>
<keyword evidence="2 7" id="KW-0813">Transport</keyword>
<dbReference type="GO" id="GO:0005275">
    <property type="term" value="F:amine transmembrane transporter activity"/>
    <property type="evidence" value="ECO:0007669"/>
    <property type="project" value="TreeGrafter"/>
</dbReference>
<dbReference type="EMBL" id="LHXU01000075">
    <property type="protein sequence ID" value="KXA99103.1"/>
    <property type="molecule type" value="Genomic_DNA"/>
</dbReference>
<dbReference type="Pfam" id="PF00528">
    <property type="entry name" value="BPD_transp_1"/>
    <property type="match status" value="1"/>
</dbReference>
<dbReference type="AlphaFoldDB" id="A0A133UY43"/>
<evidence type="ECO:0000256" key="4">
    <source>
        <dbReference type="ARBA" id="ARBA00022692"/>
    </source>
</evidence>
<evidence type="ECO:0000256" key="5">
    <source>
        <dbReference type="ARBA" id="ARBA00022989"/>
    </source>
</evidence>
<feature type="non-terminal residue" evidence="9">
    <location>
        <position position="1"/>
    </location>
</feature>
<dbReference type="GO" id="GO:0043190">
    <property type="term" value="C:ATP-binding cassette (ABC) transporter complex"/>
    <property type="evidence" value="ECO:0007669"/>
    <property type="project" value="TreeGrafter"/>
</dbReference>
<keyword evidence="6 7" id="KW-0472">Membrane</keyword>
<dbReference type="PROSITE" id="PS50928">
    <property type="entry name" value="ABC_TM1"/>
    <property type="match status" value="1"/>
</dbReference>
<reference evidence="9 10" key="1">
    <citation type="journal article" date="2016" name="Sci. Rep.">
        <title>Metabolic traits of an uncultured archaeal lineage -MSBL1- from brine pools of the Red Sea.</title>
        <authorList>
            <person name="Mwirichia R."/>
            <person name="Alam I."/>
            <person name="Rashid M."/>
            <person name="Vinu M."/>
            <person name="Ba-Alawi W."/>
            <person name="Anthony Kamau A."/>
            <person name="Kamanda Ngugi D."/>
            <person name="Goker M."/>
            <person name="Klenk H.P."/>
            <person name="Bajic V."/>
            <person name="Stingl U."/>
        </authorList>
    </citation>
    <scope>NUCLEOTIDE SEQUENCE [LARGE SCALE GENOMIC DNA]</scope>
    <source>
        <strain evidence="9">SCGC-AAA259M10</strain>
    </source>
</reference>
<name>A0A133UY43_9EURY</name>
<dbReference type="InterPro" id="IPR035906">
    <property type="entry name" value="MetI-like_sf"/>
</dbReference>
<comment type="subcellular location">
    <subcellularLocation>
        <location evidence="7">Cell membrane</location>
        <topology evidence="7">Multi-pass membrane protein</topology>
    </subcellularLocation>
    <subcellularLocation>
        <location evidence="1">Membrane</location>
        <topology evidence="1">Multi-pass membrane protein</topology>
    </subcellularLocation>
</comment>
<keyword evidence="10" id="KW-1185">Reference proteome</keyword>
<feature type="domain" description="ABC transmembrane type-1" evidence="8">
    <location>
        <begin position="1"/>
        <end position="83"/>
    </location>
</feature>
<feature type="transmembrane region" description="Helical" evidence="7">
    <location>
        <begin position="64"/>
        <end position="86"/>
    </location>
</feature>
<evidence type="ECO:0000256" key="2">
    <source>
        <dbReference type="ARBA" id="ARBA00022448"/>
    </source>
</evidence>
<comment type="similarity">
    <text evidence="7">Belongs to the binding-protein-dependent transport system permease family.</text>
</comment>
<dbReference type="PANTHER" id="PTHR47737">
    <property type="entry name" value="GLYCINE BETAINE/PROLINE BETAINE TRANSPORT SYSTEM PERMEASE PROTEIN PROW"/>
    <property type="match status" value="1"/>
</dbReference>
<keyword evidence="3" id="KW-1003">Cell membrane</keyword>
<keyword evidence="5 7" id="KW-1133">Transmembrane helix</keyword>
<dbReference type="SUPFAM" id="SSF161098">
    <property type="entry name" value="MetI-like"/>
    <property type="match status" value="1"/>
</dbReference>
<evidence type="ECO:0000259" key="8">
    <source>
        <dbReference type="PROSITE" id="PS50928"/>
    </source>
</evidence>
<dbReference type="Proteomes" id="UP000070341">
    <property type="component" value="Unassembled WGS sequence"/>
</dbReference>